<dbReference type="RefSeq" id="WP_184785789.1">
    <property type="nucleotide sequence ID" value="NZ_BONT01000020.1"/>
</dbReference>
<organism evidence="1 2">
    <name type="scientific">Phytomonospora endophytica</name>
    <dbReference type="NCBI Taxonomy" id="714109"/>
    <lineage>
        <taxon>Bacteria</taxon>
        <taxon>Bacillati</taxon>
        <taxon>Actinomycetota</taxon>
        <taxon>Actinomycetes</taxon>
        <taxon>Micromonosporales</taxon>
        <taxon>Micromonosporaceae</taxon>
        <taxon>Phytomonospora</taxon>
    </lineage>
</organism>
<evidence type="ECO:0000313" key="1">
    <source>
        <dbReference type="EMBL" id="MBB6032854.1"/>
    </source>
</evidence>
<protein>
    <submittedName>
        <fullName evidence="1">Uncharacterized protein</fullName>
    </submittedName>
</protein>
<gene>
    <name evidence="1" type="ORF">HNR73_000701</name>
</gene>
<evidence type="ECO:0000313" key="2">
    <source>
        <dbReference type="Proteomes" id="UP000548476"/>
    </source>
</evidence>
<name>A0A841FAR4_9ACTN</name>
<reference evidence="1 2" key="1">
    <citation type="submission" date="2020-08" db="EMBL/GenBank/DDBJ databases">
        <title>Genomic Encyclopedia of Type Strains, Phase IV (KMG-IV): sequencing the most valuable type-strain genomes for metagenomic binning, comparative biology and taxonomic classification.</title>
        <authorList>
            <person name="Goeker M."/>
        </authorList>
    </citation>
    <scope>NUCLEOTIDE SEQUENCE [LARGE SCALE GENOMIC DNA]</scope>
    <source>
        <strain evidence="1 2">YIM 65646</strain>
    </source>
</reference>
<sequence length="118" mass="12781">MSHTDVDVSSLEGFHANLSNRRIQIETVINKMNELLKDKPPALGAFQHAEENKELYSGHYAAFADRINRLMEAVVAAEAATGTILQNYKTAEQLSTLSADSIASRMDEVDTSLTGGGA</sequence>
<dbReference type="AlphaFoldDB" id="A0A841FAR4"/>
<comment type="caution">
    <text evidence="1">The sequence shown here is derived from an EMBL/GenBank/DDBJ whole genome shotgun (WGS) entry which is preliminary data.</text>
</comment>
<keyword evidence="2" id="KW-1185">Reference proteome</keyword>
<proteinExistence type="predicted"/>
<dbReference type="EMBL" id="JACHGT010000002">
    <property type="protein sequence ID" value="MBB6032854.1"/>
    <property type="molecule type" value="Genomic_DNA"/>
</dbReference>
<dbReference type="Proteomes" id="UP000548476">
    <property type="component" value="Unassembled WGS sequence"/>
</dbReference>
<accession>A0A841FAR4</accession>